<organism evidence="2 3">
    <name type="scientific">Emticicia soli</name>
    <dbReference type="NCBI Taxonomy" id="2027878"/>
    <lineage>
        <taxon>Bacteria</taxon>
        <taxon>Pseudomonadati</taxon>
        <taxon>Bacteroidota</taxon>
        <taxon>Cytophagia</taxon>
        <taxon>Cytophagales</taxon>
        <taxon>Leadbetterellaceae</taxon>
        <taxon>Emticicia</taxon>
    </lineage>
</organism>
<dbReference type="EMBL" id="JBHULC010000001">
    <property type="protein sequence ID" value="MFD2519490.1"/>
    <property type="molecule type" value="Genomic_DNA"/>
</dbReference>
<dbReference type="RefSeq" id="WP_340238493.1">
    <property type="nucleotide sequence ID" value="NZ_JBBEWC010000009.1"/>
</dbReference>
<evidence type="ECO:0000313" key="2">
    <source>
        <dbReference type="EMBL" id="MFD2519490.1"/>
    </source>
</evidence>
<gene>
    <name evidence="2" type="ORF">ACFSR2_01260</name>
</gene>
<evidence type="ECO:0000256" key="1">
    <source>
        <dbReference type="SAM" id="SignalP"/>
    </source>
</evidence>
<comment type="caution">
    <text evidence="2">The sequence shown here is derived from an EMBL/GenBank/DDBJ whole genome shotgun (WGS) entry which is preliminary data.</text>
</comment>
<keyword evidence="1" id="KW-0732">Signal</keyword>
<reference evidence="3" key="1">
    <citation type="journal article" date="2019" name="Int. J. Syst. Evol. Microbiol.">
        <title>The Global Catalogue of Microorganisms (GCM) 10K type strain sequencing project: providing services to taxonomists for standard genome sequencing and annotation.</title>
        <authorList>
            <consortium name="The Broad Institute Genomics Platform"/>
            <consortium name="The Broad Institute Genome Sequencing Center for Infectious Disease"/>
            <person name="Wu L."/>
            <person name="Ma J."/>
        </authorList>
    </citation>
    <scope>NUCLEOTIDE SEQUENCE [LARGE SCALE GENOMIC DNA]</scope>
    <source>
        <strain evidence="3">KCTC 52344</strain>
    </source>
</reference>
<sequence length="221" mass="25155">MRILKLILTLSLLSIYNSSAQTLNWASLKKEQRHLANLNIGLDYGVTAGIVYSYHLKTALPMAIGLEYSMPSGKKIGDDFKTKLGGQIRWFRFSDFNFSTRIQGVFRRFDSNYVTLTNFGTDVSGTLGYYKPKWFLAGEAGFDKAIVTHFKHSDLMSDNFTAKNGWYMPATGGNFYYGLQTGFSWQSHDIILKVGKVINQDFRTEPLLPFYVQIGYTLKMK</sequence>
<name>A0ABW5J3I4_9BACT</name>
<proteinExistence type="predicted"/>
<feature type="signal peptide" evidence="1">
    <location>
        <begin position="1"/>
        <end position="20"/>
    </location>
</feature>
<keyword evidence="3" id="KW-1185">Reference proteome</keyword>
<evidence type="ECO:0008006" key="4">
    <source>
        <dbReference type="Google" id="ProtNLM"/>
    </source>
</evidence>
<evidence type="ECO:0000313" key="3">
    <source>
        <dbReference type="Proteomes" id="UP001597510"/>
    </source>
</evidence>
<accession>A0ABW5J3I4</accession>
<protein>
    <recommendedName>
        <fullName evidence="4">Outer membrane protein beta-barrel domain-containing protein</fullName>
    </recommendedName>
</protein>
<dbReference type="Proteomes" id="UP001597510">
    <property type="component" value="Unassembled WGS sequence"/>
</dbReference>
<feature type="chain" id="PRO_5047344893" description="Outer membrane protein beta-barrel domain-containing protein" evidence="1">
    <location>
        <begin position="21"/>
        <end position="221"/>
    </location>
</feature>